<evidence type="ECO:0008006" key="3">
    <source>
        <dbReference type="Google" id="ProtNLM"/>
    </source>
</evidence>
<proteinExistence type="predicted"/>
<evidence type="ECO:0000313" key="1">
    <source>
        <dbReference type="EMBL" id="MDQ0201064.1"/>
    </source>
</evidence>
<organism evidence="1 2">
    <name type="scientific">Neobacillus ginsengisoli</name>
    <dbReference type="NCBI Taxonomy" id="904295"/>
    <lineage>
        <taxon>Bacteria</taxon>
        <taxon>Bacillati</taxon>
        <taxon>Bacillota</taxon>
        <taxon>Bacilli</taxon>
        <taxon>Bacillales</taxon>
        <taxon>Bacillaceae</taxon>
        <taxon>Neobacillus</taxon>
    </lineage>
</organism>
<comment type="caution">
    <text evidence="1">The sequence shown here is derived from an EMBL/GenBank/DDBJ whole genome shotgun (WGS) entry which is preliminary data.</text>
</comment>
<sequence>MSTKVNSFKTSVNIKFDLGKKEFVDRYLPTPSHAQSLLGLLKGFNDTKNKRSHIIVGPYGTGKSLIATIVGNITSKKIDSWTLGSLTKKFDKVHDDIYKELQVVDKLEKKYLTVVLNGFEGRFREALLNSIIKTINENHINIVLPGQYGKILETVNLWENKFPKTYKEFKKLLRENNKELNIWRLAIMNQEKVEVDWFISIYPQLTAGSKFVLEFNESFTDQIIHVLKELDKQNIGLFITYDEFGRLLQTLDTREIHETMQDLQDLAELIDHSCENFHLLLITHRNLSQYFSLISEEIRNEFQRIEKRFKVYYVESDKSTFIRLAEIIIQGLGHKNTINCETNKSLIQYLRKFPLFPELNQKELEKIIVEGIYPVHPVALFLLPFLSNSFGQNERTLFTFLESNETGGLLNHLSKTNSFYLASDLFSYFFPNIYDLDTSREEIDSLRIYKNLITKTPNLESNTPALNLLKLITLWQLAGLQSKIKLDTEFLCFALNINVETISTLLKELSILKIIRYNWVLGYWELLEGSSFQIEELLNERAAKSPPTRKTRLSVLENCLPKHFFFANEYNDQKSITRYARVKFILSSQLTKEEIDWKSLREKTKADAVVYYILIEKTSEINLLTEEIKKVSDPLSIFCISRLPFTAIEEQLTEYSMIEALLIDAELLNSDKNLKQELLLKREDLDFIINDFLSKYVSYGKDMIWIYTGKVISLSSEIHLENMLSKIMFENFSLTPEVRNDSFNRRIVNNVQRKAGQGVLDHIINNPYQNGFGIEGQGPDYLIYATIFKNNQLNISNLNDIENKELSHLRSVLINYIEQKNTGTLHEFFKIMTESPFGIREPLIPIYLVALLRDKWDQIMFYRNDLFVSGINGEKLYKMFDDSSEYSFVYYNFDIQYKEFFKVLEEFFGEYENDLVKNKPMVLRLNNSILTWLRKLPRITQITNSVPNELVWLKETIRRSEINPQESLTQLFNRFGNKIDMLLHHKFELESHYKLYKAELEDEILRLTNTSNFKELFSWASEQTPENKKKNNLVKSILKCNETNSWLENFILSFIGIDLVNWSDATYSLFLNQLKSEYKSTFDKNENAGDFIRISLNGTIKTINKVQLSTKSETIYRNVQRMIKNAGRNVTKEETEYLIFKLIDEFIE</sequence>
<accession>A0ABT9XZR0</accession>
<keyword evidence="2" id="KW-1185">Reference proteome</keyword>
<reference evidence="1 2" key="1">
    <citation type="submission" date="2023-07" db="EMBL/GenBank/DDBJ databases">
        <title>Genomic Encyclopedia of Type Strains, Phase IV (KMG-IV): sequencing the most valuable type-strain genomes for metagenomic binning, comparative biology and taxonomic classification.</title>
        <authorList>
            <person name="Goeker M."/>
        </authorList>
    </citation>
    <scope>NUCLEOTIDE SEQUENCE [LARGE SCALE GENOMIC DNA]</scope>
    <source>
        <strain evidence="1 2">DSM 27594</strain>
    </source>
</reference>
<dbReference type="EMBL" id="JAUSTW010000008">
    <property type="protein sequence ID" value="MDQ0201064.1"/>
    <property type="molecule type" value="Genomic_DNA"/>
</dbReference>
<dbReference type="InterPro" id="IPR027417">
    <property type="entry name" value="P-loop_NTPase"/>
</dbReference>
<dbReference type="SUPFAM" id="SSF52540">
    <property type="entry name" value="P-loop containing nucleoside triphosphate hydrolases"/>
    <property type="match status" value="1"/>
</dbReference>
<evidence type="ECO:0000313" key="2">
    <source>
        <dbReference type="Proteomes" id="UP001224122"/>
    </source>
</evidence>
<name>A0ABT9XZR0_9BACI</name>
<protein>
    <recommendedName>
        <fullName evidence="3">ATP-binding protein</fullName>
    </recommendedName>
</protein>
<dbReference type="RefSeq" id="WP_307411959.1">
    <property type="nucleotide sequence ID" value="NZ_JAUSTW010000008.1"/>
</dbReference>
<dbReference type="Proteomes" id="UP001224122">
    <property type="component" value="Unassembled WGS sequence"/>
</dbReference>
<gene>
    <name evidence="1" type="ORF">J2S10_004270</name>
</gene>